<feature type="transmembrane region" description="Helical" evidence="1">
    <location>
        <begin position="180"/>
        <end position="204"/>
    </location>
</feature>
<feature type="transmembrane region" description="Helical" evidence="1">
    <location>
        <begin position="127"/>
        <end position="149"/>
    </location>
</feature>
<feature type="transmembrane region" description="Helical" evidence="1">
    <location>
        <begin position="224"/>
        <end position="243"/>
    </location>
</feature>
<feature type="transmembrane region" description="Helical" evidence="1">
    <location>
        <begin position="77"/>
        <end position="100"/>
    </location>
</feature>
<evidence type="ECO:0000313" key="3">
    <source>
        <dbReference type="Proteomes" id="UP000649289"/>
    </source>
</evidence>
<evidence type="ECO:0000313" key="2">
    <source>
        <dbReference type="EMBL" id="MBD3914888.1"/>
    </source>
</evidence>
<keyword evidence="3" id="KW-1185">Reference proteome</keyword>
<dbReference type="RefSeq" id="WP_191199178.1">
    <property type="nucleotide sequence ID" value="NZ_BAAAPA010000004.1"/>
</dbReference>
<feature type="transmembrane region" description="Helical" evidence="1">
    <location>
        <begin position="29"/>
        <end position="45"/>
    </location>
</feature>
<accession>A0ABR8MG08</accession>
<keyword evidence="1" id="KW-1133">Transmembrane helix</keyword>
<dbReference type="Proteomes" id="UP000649289">
    <property type="component" value="Unassembled WGS sequence"/>
</dbReference>
<keyword evidence="1" id="KW-0812">Transmembrane</keyword>
<comment type="caution">
    <text evidence="2">The sequence shown here is derived from an EMBL/GenBank/DDBJ whole genome shotgun (WGS) entry which is preliminary data.</text>
</comment>
<feature type="transmembrane region" description="Helical" evidence="1">
    <location>
        <begin position="50"/>
        <end position="71"/>
    </location>
</feature>
<name>A0ABR8MG08_9ACTN</name>
<evidence type="ECO:0000256" key="1">
    <source>
        <dbReference type="SAM" id="Phobius"/>
    </source>
</evidence>
<protein>
    <recommendedName>
        <fullName evidence="4">Prepilin type IV endopeptidase peptidase domain-containing protein</fullName>
    </recommendedName>
</protein>
<keyword evidence="1" id="KW-0472">Membrane</keyword>
<dbReference type="EMBL" id="JACXYY010000003">
    <property type="protein sequence ID" value="MBD3914888.1"/>
    <property type="molecule type" value="Genomic_DNA"/>
</dbReference>
<organism evidence="2 3">
    <name type="scientific">Nocardioides hwasunensis</name>
    <dbReference type="NCBI Taxonomy" id="397258"/>
    <lineage>
        <taxon>Bacteria</taxon>
        <taxon>Bacillati</taxon>
        <taxon>Actinomycetota</taxon>
        <taxon>Actinomycetes</taxon>
        <taxon>Propionibacteriales</taxon>
        <taxon>Nocardioidaceae</taxon>
        <taxon>Nocardioides</taxon>
    </lineage>
</organism>
<sequence length="245" mass="25707">MSWLAMLLIGLAATDLTHSARKVKVLPQVVGALVALTVGLLVGMTTGRDVVALFVIAAVVLVWGFAVTWGFGHPAQAAAWLPLGLFVLALVAAIACSGLAPEASGPLVRWLDSVSLPVLDGLPADRFLLLLGAFGIQLSTGNVLVRLVLKSTGTINPRRDGGMPPTQLKGGRLLGPLERVFILALALGGQVTAASVVVAAKGLLRFPELSSRHEQQTVHEMTEYFLLGSFMSWLVALGSYVLLLG</sequence>
<reference evidence="2 3" key="1">
    <citation type="submission" date="2020-09" db="EMBL/GenBank/DDBJ databases">
        <title>novel species in genus Nocardioides.</title>
        <authorList>
            <person name="Zhang G."/>
        </authorList>
    </citation>
    <scope>NUCLEOTIDE SEQUENCE [LARGE SCALE GENOMIC DNA]</scope>
    <source>
        <strain evidence="2 3">19197</strain>
    </source>
</reference>
<proteinExistence type="predicted"/>
<evidence type="ECO:0008006" key="4">
    <source>
        <dbReference type="Google" id="ProtNLM"/>
    </source>
</evidence>
<gene>
    <name evidence="2" type="ORF">IEZ25_09700</name>
</gene>